<organism evidence="2 3">
    <name type="scientific">Brevibacillus ruminantium</name>
    <dbReference type="NCBI Taxonomy" id="2950604"/>
    <lineage>
        <taxon>Bacteria</taxon>
        <taxon>Bacillati</taxon>
        <taxon>Bacillota</taxon>
        <taxon>Bacilli</taxon>
        <taxon>Bacillales</taxon>
        <taxon>Paenibacillaceae</taxon>
        <taxon>Brevibacillus</taxon>
    </lineage>
</organism>
<dbReference type="InterPro" id="IPR011055">
    <property type="entry name" value="Dup_hybrid_motif"/>
</dbReference>
<dbReference type="InterPro" id="IPR016047">
    <property type="entry name" value="M23ase_b-sheet_dom"/>
</dbReference>
<dbReference type="SUPFAM" id="SSF51261">
    <property type="entry name" value="Duplicated hybrid motif"/>
    <property type="match status" value="1"/>
</dbReference>
<dbReference type="EMBL" id="CP098755">
    <property type="protein sequence ID" value="USG64128.1"/>
    <property type="molecule type" value="Genomic_DNA"/>
</dbReference>
<evidence type="ECO:0000313" key="2">
    <source>
        <dbReference type="EMBL" id="USG64128.1"/>
    </source>
</evidence>
<dbReference type="Proteomes" id="UP001056500">
    <property type="component" value="Chromosome"/>
</dbReference>
<name>A0ABY4WAQ5_9BACL</name>
<dbReference type="Gene3D" id="2.70.70.10">
    <property type="entry name" value="Glucose Permease (Domain IIA)"/>
    <property type="match status" value="1"/>
</dbReference>
<accession>A0ABY4WAQ5</accession>
<protein>
    <submittedName>
        <fullName evidence="2">M23 family metallopeptidase</fullName>
    </submittedName>
</protein>
<dbReference type="RefSeq" id="WP_251871244.1">
    <property type="nucleotide sequence ID" value="NZ_CP098755.1"/>
</dbReference>
<dbReference type="Pfam" id="PF01551">
    <property type="entry name" value="Peptidase_M23"/>
    <property type="match status" value="1"/>
</dbReference>
<evidence type="ECO:0000259" key="1">
    <source>
        <dbReference type="Pfam" id="PF01551"/>
    </source>
</evidence>
<proteinExistence type="predicted"/>
<evidence type="ECO:0000313" key="3">
    <source>
        <dbReference type="Proteomes" id="UP001056500"/>
    </source>
</evidence>
<feature type="domain" description="M23ase beta-sheet core" evidence="1">
    <location>
        <begin position="173"/>
        <end position="252"/>
    </location>
</feature>
<reference evidence="2" key="1">
    <citation type="submission" date="2022-06" db="EMBL/GenBank/DDBJ databases">
        <title>Genome sequencing of Brevibacillus sp. BB3-R1.</title>
        <authorList>
            <person name="Heo J."/>
            <person name="Lee D."/>
            <person name="Won M."/>
            <person name="Han B.-H."/>
            <person name="Hong S.-B."/>
            <person name="Kwon S.-W."/>
        </authorList>
    </citation>
    <scope>NUCLEOTIDE SEQUENCE</scope>
    <source>
        <strain evidence="2">BB3-R1</strain>
    </source>
</reference>
<keyword evidence="3" id="KW-1185">Reference proteome</keyword>
<sequence>MFEEVNRVKERRRERMDRLRTQPRDSFAPFVDDWKDPIDDDLDVFPLSSQANRERMSPSPPQEKWSMQIAASLLLIGLAYLLFQSSLLPSSWQIQAREVMTRDFNFSGAANWYTARFGSLPTLLPSMTGSNAVPAATPKVANAWKWPTAWRVVKPFDPQNTKVVLSTEGEGAVVMGEPGWVTYIGDKPGYGKTVVVRLTKGRELWFGNMDQVKVTVDEFLAQGQVIGVPRLFQENSRHLYLGMFVQEKPDNPLEVISFE</sequence>
<gene>
    <name evidence="2" type="ORF">NDK47_18455</name>
</gene>
<dbReference type="CDD" id="cd12797">
    <property type="entry name" value="M23_peptidase"/>
    <property type="match status" value="1"/>
</dbReference>